<evidence type="ECO:0000313" key="2">
    <source>
        <dbReference type="EMBL" id="GAI09921.1"/>
    </source>
</evidence>
<reference evidence="2" key="1">
    <citation type="journal article" date="2014" name="Front. Microbiol.">
        <title>High frequency of phylogenetically diverse reductive dehalogenase-homologous genes in deep subseafloor sedimentary metagenomes.</title>
        <authorList>
            <person name="Kawai M."/>
            <person name="Futagami T."/>
            <person name="Toyoda A."/>
            <person name="Takaki Y."/>
            <person name="Nishi S."/>
            <person name="Hori S."/>
            <person name="Arai W."/>
            <person name="Tsubouchi T."/>
            <person name="Morono Y."/>
            <person name="Uchiyama I."/>
            <person name="Ito T."/>
            <person name="Fujiyama A."/>
            <person name="Inagaki F."/>
            <person name="Takami H."/>
        </authorList>
    </citation>
    <scope>NUCLEOTIDE SEQUENCE</scope>
    <source>
        <strain evidence="2">Expedition CK06-06</strain>
    </source>
</reference>
<proteinExistence type="predicted"/>
<keyword evidence="1" id="KW-0812">Transmembrane</keyword>
<dbReference type="EMBL" id="BARV01008919">
    <property type="protein sequence ID" value="GAI09921.1"/>
    <property type="molecule type" value="Genomic_DNA"/>
</dbReference>
<evidence type="ECO:0000256" key="1">
    <source>
        <dbReference type="SAM" id="Phobius"/>
    </source>
</evidence>
<keyword evidence="1" id="KW-1133">Transmembrane helix</keyword>
<feature type="transmembrane region" description="Helical" evidence="1">
    <location>
        <begin position="12"/>
        <end position="43"/>
    </location>
</feature>
<accession>X1LVT2</accession>
<gene>
    <name evidence="2" type="ORF">S06H3_17778</name>
</gene>
<dbReference type="AlphaFoldDB" id="X1LVT2"/>
<comment type="caution">
    <text evidence="2">The sequence shown here is derived from an EMBL/GenBank/DDBJ whole genome shotgun (WGS) entry which is preliminary data.</text>
</comment>
<sequence>MIELSPEITTIIMLGGILLAVSTGFPLALAVGSVGLIVGYLLLGDATFQIIYSRLYSLAQN</sequence>
<protein>
    <recommendedName>
        <fullName evidence="3">TRAP C4-dicarboxylate transport system permease DctM subunit domain-containing protein</fullName>
    </recommendedName>
</protein>
<organism evidence="2">
    <name type="scientific">marine sediment metagenome</name>
    <dbReference type="NCBI Taxonomy" id="412755"/>
    <lineage>
        <taxon>unclassified sequences</taxon>
        <taxon>metagenomes</taxon>
        <taxon>ecological metagenomes</taxon>
    </lineage>
</organism>
<feature type="non-terminal residue" evidence="2">
    <location>
        <position position="61"/>
    </location>
</feature>
<keyword evidence="1" id="KW-0472">Membrane</keyword>
<name>X1LVT2_9ZZZZ</name>
<evidence type="ECO:0008006" key="3">
    <source>
        <dbReference type="Google" id="ProtNLM"/>
    </source>
</evidence>